<feature type="transmembrane region" description="Helical" evidence="7">
    <location>
        <begin position="82"/>
        <end position="104"/>
    </location>
</feature>
<dbReference type="PANTHER" id="PTHR23514">
    <property type="entry name" value="BYPASS OF STOP CODON PROTEIN 6"/>
    <property type="match status" value="1"/>
</dbReference>
<feature type="transmembrane region" description="Helical" evidence="7">
    <location>
        <begin position="218"/>
        <end position="242"/>
    </location>
</feature>
<evidence type="ECO:0000256" key="5">
    <source>
        <dbReference type="ARBA" id="ARBA00022989"/>
    </source>
</evidence>
<evidence type="ECO:0000256" key="6">
    <source>
        <dbReference type="ARBA" id="ARBA00023136"/>
    </source>
</evidence>
<feature type="transmembrane region" description="Helical" evidence="7">
    <location>
        <begin position="338"/>
        <end position="360"/>
    </location>
</feature>
<feature type="domain" description="Major facilitator superfamily (MFS) profile" evidence="8">
    <location>
        <begin position="17"/>
        <end position="395"/>
    </location>
</feature>
<dbReference type="InterPro" id="IPR020846">
    <property type="entry name" value="MFS_dom"/>
</dbReference>
<dbReference type="Pfam" id="PF07690">
    <property type="entry name" value="MFS_1"/>
    <property type="match status" value="1"/>
</dbReference>
<keyword evidence="3" id="KW-0813">Transport</keyword>
<keyword evidence="6 7" id="KW-0472">Membrane</keyword>
<evidence type="ECO:0000259" key="8">
    <source>
        <dbReference type="PROSITE" id="PS50850"/>
    </source>
</evidence>
<feature type="transmembrane region" description="Helical" evidence="7">
    <location>
        <begin position="146"/>
        <end position="169"/>
    </location>
</feature>
<dbReference type="EMBL" id="UIDG01000224">
    <property type="protein sequence ID" value="SUS06593.1"/>
    <property type="molecule type" value="Genomic_DNA"/>
</dbReference>
<keyword evidence="4 7" id="KW-0812">Transmembrane</keyword>
<organism evidence="9">
    <name type="scientific">metagenome</name>
    <dbReference type="NCBI Taxonomy" id="256318"/>
    <lineage>
        <taxon>unclassified sequences</taxon>
        <taxon>metagenomes</taxon>
    </lineage>
</organism>
<evidence type="ECO:0000256" key="3">
    <source>
        <dbReference type="ARBA" id="ARBA00022448"/>
    </source>
</evidence>
<feature type="transmembrane region" description="Helical" evidence="7">
    <location>
        <begin position="372"/>
        <end position="392"/>
    </location>
</feature>
<feature type="transmembrane region" description="Helical" evidence="7">
    <location>
        <begin position="284"/>
        <end position="300"/>
    </location>
</feature>
<feature type="transmembrane region" description="Helical" evidence="7">
    <location>
        <begin position="254"/>
        <end position="277"/>
    </location>
</feature>
<name>A0A380TFW9_9ZZZZ</name>
<evidence type="ECO:0000256" key="7">
    <source>
        <dbReference type="SAM" id="Phobius"/>
    </source>
</evidence>
<comment type="similarity">
    <text evidence="2">Belongs to the major facilitator superfamily.</text>
</comment>
<feature type="transmembrane region" description="Helical" evidence="7">
    <location>
        <begin position="175"/>
        <end position="197"/>
    </location>
</feature>
<dbReference type="SUPFAM" id="SSF103473">
    <property type="entry name" value="MFS general substrate transporter"/>
    <property type="match status" value="1"/>
</dbReference>
<reference evidence="9" key="1">
    <citation type="submission" date="2018-07" db="EMBL/GenBank/DDBJ databases">
        <authorList>
            <person name="Quirk P.G."/>
            <person name="Krulwich T.A."/>
        </authorList>
    </citation>
    <scope>NUCLEOTIDE SEQUENCE</scope>
</reference>
<feature type="transmembrane region" description="Helical" evidence="7">
    <location>
        <begin position="12"/>
        <end position="31"/>
    </location>
</feature>
<protein>
    <submittedName>
        <fullName evidence="9">Putative Major facilitator superfamily MFS_1</fullName>
    </submittedName>
</protein>
<feature type="transmembrane region" description="Helical" evidence="7">
    <location>
        <begin position="51"/>
        <end position="70"/>
    </location>
</feature>
<dbReference type="InterPro" id="IPR036259">
    <property type="entry name" value="MFS_trans_sf"/>
</dbReference>
<dbReference type="Gene3D" id="1.20.1250.20">
    <property type="entry name" value="MFS general substrate transporter like domains"/>
    <property type="match status" value="2"/>
</dbReference>
<evidence type="ECO:0000313" key="9">
    <source>
        <dbReference type="EMBL" id="SUS06593.1"/>
    </source>
</evidence>
<sequence>MQPTPSLPVAAPATWPAIALVYTAALVQGMTLVSFPALSGVLKETLALSDAAYGAIFLPQVACAVAGAVAGGSLARKLGLRALLALALACNGLSQALLAATAMLPQSLGVTMLFAGTACLGLGFGLIGAPINSYPRLLFPAKGEPALVAAHTLIGLGLATAPLAVAPLIEAGMWAILPLILGLVCAVLAVAVLVTALPPPADVASGTRHPRPPVAAPLFWLFAAITVIYAFAEGTFSNWAVIYLRDSRGLPEMTAGLALSAFWGAIVVGRLVITLLVVRVPARLIWLTLPCLMIAAFWLLPHADSALTGIGFFALAGLACSAFLPLTISLAVERFPEAVAWVSSMLIAALMVGVGLGSYLVGALQAVLPLDALYRLSSVYPAAVLLLAGLVLRARVRRPEPAPAA</sequence>
<dbReference type="PROSITE" id="PS50850">
    <property type="entry name" value="MFS"/>
    <property type="match status" value="1"/>
</dbReference>
<dbReference type="GO" id="GO:0012505">
    <property type="term" value="C:endomembrane system"/>
    <property type="evidence" value="ECO:0007669"/>
    <property type="project" value="UniProtKB-SubCell"/>
</dbReference>
<dbReference type="GO" id="GO:0022857">
    <property type="term" value="F:transmembrane transporter activity"/>
    <property type="evidence" value="ECO:0007669"/>
    <property type="project" value="InterPro"/>
</dbReference>
<dbReference type="GO" id="GO:0016020">
    <property type="term" value="C:membrane"/>
    <property type="evidence" value="ECO:0007669"/>
    <property type="project" value="TreeGrafter"/>
</dbReference>
<dbReference type="PANTHER" id="PTHR23514:SF3">
    <property type="entry name" value="BYPASS OF STOP CODON PROTEIN 6"/>
    <property type="match status" value="1"/>
</dbReference>
<evidence type="ECO:0000256" key="1">
    <source>
        <dbReference type="ARBA" id="ARBA00004127"/>
    </source>
</evidence>
<comment type="subcellular location">
    <subcellularLocation>
        <location evidence="1">Endomembrane system</location>
        <topology evidence="1">Multi-pass membrane protein</topology>
    </subcellularLocation>
</comment>
<proteinExistence type="inferred from homology"/>
<evidence type="ECO:0000256" key="4">
    <source>
        <dbReference type="ARBA" id="ARBA00022692"/>
    </source>
</evidence>
<feature type="transmembrane region" description="Helical" evidence="7">
    <location>
        <begin position="110"/>
        <end position="134"/>
    </location>
</feature>
<accession>A0A380TFW9</accession>
<dbReference type="AlphaFoldDB" id="A0A380TFW9"/>
<feature type="transmembrane region" description="Helical" evidence="7">
    <location>
        <begin position="306"/>
        <end position="326"/>
    </location>
</feature>
<gene>
    <name evidence="9" type="ORF">DF3PB_300005</name>
</gene>
<dbReference type="InterPro" id="IPR051788">
    <property type="entry name" value="MFS_Transporter"/>
</dbReference>
<evidence type="ECO:0000256" key="2">
    <source>
        <dbReference type="ARBA" id="ARBA00008335"/>
    </source>
</evidence>
<dbReference type="InterPro" id="IPR011701">
    <property type="entry name" value="MFS"/>
</dbReference>
<keyword evidence="5 7" id="KW-1133">Transmembrane helix</keyword>